<sequence>MFFLKAIIVTVLLLAATLSALAQNRKSQYVILTFEDTYKISQHGTDTYYWIISADSLKQQNRISPFLLSGFSKNTLESCCKGEPVDPFVVTTETSYDFAKSYFVSTDSLRKLIFKNRTNIQVITKNWASGQKEKIQVFATPISGNFCSSSSIGEYNGRIYVSISNFQYVDNFWETVPIKLIERDFTGVGFAVFQNLSRSR</sequence>
<protein>
    <recommendedName>
        <fullName evidence="4">GLPGLI family protein</fullName>
    </recommendedName>
</protein>
<accession>A0ABX1HL49</accession>
<dbReference type="EMBL" id="JAAVTK010000009">
    <property type="protein sequence ID" value="NKI90535.1"/>
    <property type="molecule type" value="Genomic_DNA"/>
</dbReference>
<evidence type="ECO:0000256" key="1">
    <source>
        <dbReference type="SAM" id="SignalP"/>
    </source>
</evidence>
<feature type="chain" id="PRO_5046482571" description="GLPGLI family protein" evidence="1">
    <location>
        <begin position="23"/>
        <end position="200"/>
    </location>
</feature>
<reference evidence="2 3" key="1">
    <citation type="submission" date="2020-03" db="EMBL/GenBank/DDBJ databases">
        <title>Genomic Encyclopedia of Type Strains, Phase IV (KMG-V): Genome sequencing to study the core and pangenomes of soil and plant-associated prokaryotes.</title>
        <authorList>
            <person name="Whitman W."/>
        </authorList>
    </citation>
    <scope>NUCLEOTIDE SEQUENCE [LARGE SCALE GENOMIC DNA]</scope>
    <source>
        <strain evidence="2 3">1B</strain>
    </source>
</reference>
<name>A0ABX1HL49_9BACT</name>
<organism evidence="2 3">
    <name type="scientific">Hymenobacter artigasi</name>
    <dbReference type="NCBI Taxonomy" id="2719616"/>
    <lineage>
        <taxon>Bacteria</taxon>
        <taxon>Pseudomonadati</taxon>
        <taxon>Bacteroidota</taxon>
        <taxon>Cytophagia</taxon>
        <taxon>Cytophagales</taxon>
        <taxon>Hymenobacteraceae</taxon>
        <taxon>Hymenobacter</taxon>
    </lineage>
</organism>
<keyword evidence="1" id="KW-0732">Signal</keyword>
<keyword evidence="3" id="KW-1185">Reference proteome</keyword>
<feature type="signal peptide" evidence="1">
    <location>
        <begin position="1"/>
        <end position="22"/>
    </location>
</feature>
<comment type="caution">
    <text evidence="2">The sequence shown here is derived from an EMBL/GenBank/DDBJ whole genome shotgun (WGS) entry which is preliminary data.</text>
</comment>
<dbReference type="Proteomes" id="UP000717634">
    <property type="component" value="Unassembled WGS sequence"/>
</dbReference>
<evidence type="ECO:0000313" key="3">
    <source>
        <dbReference type="Proteomes" id="UP000717634"/>
    </source>
</evidence>
<evidence type="ECO:0008006" key="4">
    <source>
        <dbReference type="Google" id="ProtNLM"/>
    </source>
</evidence>
<dbReference type="RefSeq" id="WP_168674129.1">
    <property type="nucleotide sequence ID" value="NZ_JAAVTK010000009.1"/>
</dbReference>
<gene>
    <name evidence="2" type="ORF">HBN54_003139</name>
</gene>
<evidence type="ECO:0000313" key="2">
    <source>
        <dbReference type="EMBL" id="NKI90535.1"/>
    </source>
</evidence>
<proteinExistence type="predicted"/>